<gene>
    <name evidence="1" type="ORF">BHE90_004877</name>
</gene>
<dbReference type="Proteomes" id="UP000287124">
    <property type="component" value="Unassembled WGS sequence"/>
</dbReference>
<comment type="caution">
    <text evidence="1">The sequence shown here is derived from an EMBL/GenBank/DDBJ whole genome shotgun (WGS) entry which is preliminary data.</text>
</comment>
<keyword evidence="2" id="KW-1185">Reference proteome</keyword>
<accession>A0A430LY75</accession>
<reference evidence="1 2" key="1">
    <citation type="submission" date="2017-06" db="EMBL/GenBank/DDBJ databases">
        <title>Comparative genomic analysis of Ambrosia Fusariam Clade fungi.</title>
        <authorList>
            <person name="Stajich J.E."/>
            <person name="Carrillo J."/>
            <person name="Kijimoto T."/>
            <person name="Eskalen A."/>
            <person name="O'Donnell K."/>
            <person name="Kasson M."/>
        </authorList>
    </citation>
    <scope>NUCLEOTIDE SEQUENCE [LARGE SCALE GENOMIC DNA]</scope>
    <source>
        <strain evidence="1 2">UCR1854</strain>
    </source>
</reference>
<dbReference type="AlphaFoldDB" id="A0A430LY75"/>
<name>A0A430LY75_9HYPO</name>
<protein>
    <submittedName>
        <fullName evidence="1">Uncharacterized protein</fullName>
    </submittedName>
</protein>
<sequence length="449" mass="50328">MAYMDKSKMPTQPTIRLQFWHDRSFAPAPGNDDLLDFMQAFNIEPWKVHSPQVLTGRCWGDGLVPVEVDFKYRPTSRCNFAEAAVQLCRFFADVVKRYADELFHTSAHIANMYPVGETLTEDVVAMFLRVVLLRPLTMQSHGYIKSNPSLNHNVIFDTLSLMVEIPCQVLEVEKMRNAGNWTALKDTILSKLSSSQGSAVPEGVVEDWNRSLAAFEDVQRFSKHIKPCFDDLSGQKYVSGGTFYTNLAQIRVAISQFSVYQKCSQSIIEKLVKSYEKKAEDSRPAKVCSMAILLGCTYMYAPIDPMTALALSGAIIGGVIKISEFFGGMKNINEFQDKIANFEIALRNAQFALGILFCNQALGMPFPLLAKPKGVETLEGLGIDVKHVKGEEYSHKFALKSLKEFRRSYEDLEKVRDLVRKDAGIKEFLETTMASASPDGGEPMDCQED</sequence>
<evidence type="ECO:0000313" key="2">
    <source>
        <dbReference type="Proteomes" id="UP000287124"/>
    </source>
</evidence>
<evidence type="ECO:0000313" key="1">
    <source>
        <dbReference type="EMBL" id="RTE80662.1"/>
    </source>
</evidence>
<dbReference type="EMBL" id="MIKF01000053">
    <property type="protein sequence ID" value="RTE80662.1"/>
    <property type="molecule type" value="Genomic_DNA"/>
</dbReference>
<proteinExistence type="predicted"/>
<organism evidence="1 2">
    <name type="scientific">Fusarium euwallaceae</name>
    <dbReference type="NCBI Taxonomy" id="1147111"/>
    <lineage>
        <taxon>Eukaryota</taxon>
        <taxon>Fungi</taxon>
        <taxon>Dikarya</taxon>
        <taxon>Ascomycota</taxon>
        <taxon>Pezizomycotina</taxon>
        <taxon>Sordariomycetes</taxon>
        <taxon>Hypocreomycetidae</taxon>
        <taxon>Hypocreales</taxon>
        <taxon>Nectriaceae</taxon>
        <taxon>Fusarium</taxon>
        <taxon>Fusarium solani species complex</taxon>
    </lineage>
</organism>